<dbReference type="PROSITE" id="PS51873">
    <property type="entry name" value="TRIAD"/>
    <property type="match status" value="1"/>
</dbReference>
<evidence type="ECO:0000256" key="3">
    <source>
        <dbReference type="ARBA" id="ARBA00022737"/>
    </source>
</evidence>
<dbReference type="InterPro" id="IPR001841">
    <property type="entry name" value="Znf_RING"/>
</dbReference>
<evidence type="ECO:0000256" key="7">
    <source>
        <dbReference type="PROSITE-ProRule" id="PRU00175"/>
    </source>
</evidence>
<evidence type="ECO:0000256" key="6">
    <source>
        <dbReference type="ARBA" id="ARBA00022833"/>
    </source>
</evidence>
<dbReference type="InterPro" id="IPR017907">
    <property type="entry name" value="Znf_RING_CS"/>
</dbReference>
<evidence type="ECO:0000256" key="4">
    <source>
        <dbReference type="ARBA" id="ARBA00022771"/>
    </source>
</evidence>
<keyword evidence="6" id="KW-0862">Zinc</keyword>
<feature type="domain" description="RING-type" evidence="9">
    <location>
        <begin position="84"/>
        <end position="294"/>
    </location>
</feature>
<dbReference type="InterPro" id="IPR044066">
    <property type="entry name" value="TRIAD_supradom"/>
</dbReference>
<dbReference type="Gene3D" id="3.30.40.10">
    <property type="entry name" value="Zinc/RING finger domain, C3HC4 (zinc finger)"/>
    <property type="match status" value="1"/>
</dbReference>
<keyword evidence="4 7" id="KW-0863">Zinc-finger</keyword>
<dbReference type="PANTHER" id="PTHR11685">
    <property type="entry name" value="RBR FAMILY RING FINGER AND IBR DOMAIN-CONTAINING"/>
    <property type="match status" value="1"/>
</dbReference>
<dbReference type="Proteomes" id="UP000660729">
    <property type="component" value="Unassembled WGS sequence"/>
</dbReference>
<evidence type="ECO:0000259" key="9">
    <source>
        <dbReference type="PROSITE" id="PS51873"/>
    </source>
</evidence>
<gene>
    <name evidence="10" type="ORF">HII31_13426</name>
</gene>
<dbReference type="PROSITE" id="PS50089">
    <property type="entry name" value="ZF_RING_2"/>
    <property type="match status" value="1"/>
</dbReference>
<comment type="caution">
    <text evidence="10">The sequence shown here is derived from an EMBL/GenBank/DDBJ whole genome shotgun (WGS) entry which is preliminary data.</text>
</comment>
<dbReference type="GO" id="GO:0008270">
    <property type="term" value="F:zinc ion binding"/>
    <property type="evidence" value="ECO:0007669"/>
    <property type="project" value="UniProtKB-KW"/>
</dbReference>
<organism evidence="10 11">
    <name type="scientific">Pseudocercospora fuligena</name>
    <dbReference type="NCBI Taxonomy" id="685502"/>
    <lineage>
        <taxon>Eukaryota</taxon>
        <taxon>Fungi</taxon>
        <taxon>Dikarya</taxon>
        <taxon>Ascomycota</taxon>
        <taxon>Pezizomycotina</taxon>
        <taxon>Dothideomycetes</taxon>
        <taxon>Dothideomycetidae</taxon>
        <taxon>Mycosphaerellales</taxon>
        <taxon>Mycosphaerellaceae</taxon>
        <taxon>Pseudocercospora</taxon>
    </lineage>
</organism>
<keyword evidence="2" id="KW-0479">Metal-binding</keyword>
<evidence type="ECO:0000256" key="5">
    <source>
        <dbReference type="ARBA" id="ARBA00022786"/>
    </source>
</evidence>
<proteinExistence type="predicted"/>
<keyword evidence="5" id="KW-0833">Ubl conjugation pathway</keyword>
<evidence type="ECO:0000313" key="11">
    <source>
        <dbReference type="Proteomes" id="UP000660729"/>
    </source>
</evidence>
<dbReference type="InterPro" id="IPR031127">
    <property type="entry name" value="E3_UB_ligase_RBR"/>
</dbReference>
<dbReference type="OrthoDB" id="3650316at2759"/>
<keyword evidence="1" id="KW-0808">Transferase</keyword>
<dbReference type="PROSITE" id="PS00518">
    <property type="entry name" value="ZF_RING_1"/>
    <property type="match status" value="1"/>
</dbReference>
<reference evidence="10" key="1">
    <citation type="submission" date="2020-04" db="EMBL/GenBank/DDBJ databases">
        <title>Draft genome resource of the tomato pathogen Pseudocercospora fuligena.</title>
        <authorList>
            <person name="Zaccaron A."/>
        </authorList>
    </citation>
    <scope>NUCLEOTIDE SEQUENCE</scope>
    <source>
        <strain evidence="10">PF001</strain>
    </source>
</reference>
<keyword evidence="3" id="KW-0677">Repeat</keyword>
<evidence type="ECO:0000256" key="1">
    <source>
        <dbReference type="ARBA" id="ARBA00022679"/>
    </source>
</evidence>
<feature type="domain" description="RING-type" evidence="8">
    <location>
        <begin position="88"/>
        <end position="132"/>
    </location>
</feature>
<accession>A0A8H6R7X3</accession>
<dbReference type="SUPFAM" id="SSF57850">
    <property type="entry name" value="RING/U-box"/>
    <property type="match status" value="1"/>
</dbReference>
<dbReference type="GO" id="GO:0004842">
    <property type="term" value="F:ubiquitin-protein transferase activity"/>
    <property type="evidence" value="ECO:0007669"/>
    <property type="project" value="InterPro"/>
</dbReference>
<protein>
    <submittedName>
        <fullName evidence="10">Putative E3 ubiquitin-protein ligase ARI3</fullName>
    </submittedName>
</protein>
<evidence type="ECO:0000313" key="10">
    <source>
        <dbReference type="EMBL" id="KAF7185151.1"/>
    </source>
</evidence>
<keyword evidence="11" id="KW-1185">Reference proteome</keyword>
<dbReference type="GO" id="GO:0016567">
    <property type="term" value="P:protein ubiquitination"/>
    <property type="evidence" value="ECO:0007669"/>
    <property type="project" value="InterPro"/>
</dbReference>
<evidence type="ECO:0000256" key="2">
    <source>
        <dbReference type="ARBA" id="ARBA00022723"/>
    </source>
</evidence>
<dbReference type="EMBL" id="JABCIY010000342">
    <property type="protein sequence ID" value="KAF7185151.1"/>
    <property type="molecule type" value="Genomic_DNA"/>
</dbReference>
<evidence type="ECO:0000259" key="8">
    <source>
        <dbReference type="PROSITE" id="PS50089"/>
    </source>
</evidence>
<dbReference type="CDD" id="cd22584">
    <property type="entry name" value="Rcat_RBR_unk"/>
    <property type="match status" value="1"/>
</dbReference>
<sequence length="368" mass="42453">MSTAAVLDEVDDASAQLIIALQLNDFAIERAYHTTVPGDLDEDIAREHQASELEQYHQRRGLLEDTSQILEAVPSTISTGPTVPYATCLTCTDEFPSENLAQTPCGHQFCGECIQGLFRYALDDQSLYPPRCCRQPVVFDDVRQFLEEPLATEFVEGREERNDPQPLYCAVSTCSAYIPADWRLGHYAICSACRQLTCMSCRQIAHQGDCPPDEAEQAVRDLAGEQMWQTCSACHAIVELRTGCNHITYVRLALSCFYVLADSRYSCRCGHHFCYVCGQQWRTCNCASFNRRRLREHAELVAQREHRRDVRVVEEQLRERHECDHEHFVRIEEPNHRCDDCRDTLTRFIYRCEQCRIEMCYRCRFHGL</sequence>
<name>A0A8H6R7X3_9PEZI</name>
<dbReference type="AlphaFoldDB" id="A0A8H6R7X3"/>
<dbReference type="Gene3D" id="1.20.120.1750">
    <property type="match status" value="1"/>
</dbReference>
<dbReference type="InterPro" id="IPR013083">
    <property type="entry name" value="Znf_RING/FYVE/PHD"/>
</dbReference>